<accession>A0A8S3WL83</accession>
<evidence type="ECO:0000259" key="2">
    <source>
        <dbReference type="Pfam" id="PF05699"/>
    </source>
</evidence>
<keyword evidence="4" id="KW-1185">Reference proteome</keyword>
<dbReference type="GO" id="GO:0046983">
    <property type="term" value="F:protein dimerization activity"/>
    <property type="evidence" value="ECO:0007669"/>
    <property type="project" value="InterPro"/>
</dbReference>
<evidence type="ECO:0000313" key="3">
    <source>
        <dbReference type="EMBL" id="CAG4966255.1"/>
    </source>
</evidence>
<dbReference type="Proteomes" id="UP000691718">
    <property type="component" value="Unassembled WGS sequence"/>
</dbReference>
<sequence length="423" mass="48391">MEEEEASTSSATPPKKIRRMCHYNKDWENKYSWITKANVDTRAYCKICRNEFAVAEGLKGVNQHASTEKHKEAESAQAKSQRMDSFFTPKGSAQSEKVSLAELADIFHSVKHHISYLAQDCSLNVRKQTITDSEIVKQMTGGRTKCTAIVNQVLYPYSMELVQEDLKEVMPFSVATDASNKGNKKLFPVAEVLLLLENNDTLAFSLHNIMTQFRDTIVKKIYDEHFGMKVRMAMNKKYLSDEETQEFKKHALIAYQRAVAYLEKWFQFENSVFRSFSCLDLERGLPTLDQLIELWTLTRSNDTPPEALYSELAILSSVYQSLEGKSVDMWCSFFSKESAPNLLKLVQHVCSIPVSNAFVERIFSVMGNIWTNERNRRGLETVKSELCVFFNINSSCTDFKERVVSNKTLLKAVASNAKYVKKK</sequence>
<dbReference type="PANTHER" id="PTHR37162:SF1">
    <property type="entry name" value="BED-TYPE DOMAIN-CONTAINING PROTEIN"/>
    <property type="match status" value="1"/>
</dbReference>
<proteinExistence type="predicted"/>
<evidence type="ECO:0000256" key="1">
    <source>
        <dbReference type="SAM" id="MobiDB-lite"/>
    </source>
</evidence>
<feature type="region of interest" description="Disordered" evidence="1">
    <location>
        <begin position="65"/>
        <end position="89"/>
    </location>
</feature>
<organism evidence="3 4">
    <name type="scientific">Parnassius apollo</name>
    <name type="common">Apollo butterfly</name>
    <name type="synonym">Papilio apollo</name>
    <dbReference type="NCBI Taxonomy" id="110799"/>
    <lineage>
        <taxon>Eukaryota</taxon>
        <taxon>Metazoa</taxon>
        <taxon>Ecdysozoa</taxon>
        <taxon>Arthropoda</taxon>
        <taxon>Hexapoda</taxon>
        <taxon>Insecta</taxon>
        <taxon>Pterygota</taxon>
        <taxon>Neoptera</taxon>
        <taxon>Endopterygota</taxon>
        <taxon>Lepidoptera</taxon>
        <taxon>Glossata</taxon>
        <taxon>Ditrysia</taxon>
        <taxon>Papilionoidea</taxon>
        <taxon>Papilionidae</taxon>
        <taxon>Parnassiinae</taxon>
        <taxon>Parnassini</taxon>
        <taxon>Parnassius</taxon>
        <taxon>Parnassius</taxon>
    </lineage>
</organism>
<feature type="domain" description="HAT C-terminal dimerisation" evidence="2">
    <location>
        <begin position="336"/>
        <end position="391"/>
    </location>
</feature>
<evidence type="ECO:0000313" key="4">
    <source>
        <dbReference type="Proteomes" id="UP000691718"/>
    </source>
</evidence>
<dbReference type="OrthoDB" id="6159421at2759"/>
<dbReference type="Pfam" id="PF05699">
    <property type="entry name" value="Dimer_Tnp_hAT"/>
    <property type="match status" value="1"/>
</dbReference>
<dbReference type="PANTHER" id="PTHR37162">
    <property type="entry name" value="HAT FAMILY DIMERISATION DOMAINCONTAINING PROTEIN-RELATED"/>
    <property type="match status" value="1"/>
</dbReference>
<dbReference type="EMBL" id="CAJQZP010000527">
    <property type="protein sequence ID" value="CAG4966255.1"/>
    <property type="molecule type" value="Genomic_DNA"/>
</dbReference>
<protein>
    <submittedName>
        <fullName evidence="3">(apollo) hypothetical protein</fullName>
    </submittedName>
</protein>
<dbReference type="AlphaFoldDB" id="A0A8S3WL83"/>
<dbReference type="InterPro" id="IPR008906">
    <property type="entry name" value="HATC_C_dom"/>
</dbReference>
<reference evidence="3" key="1">
    <citation type="submission" date="2021-04" db="EMBL/GenBank/DDBJ databases">
        <authorList>
            <person name="Tunstrom K."/>
        </authorList>
    </citation>
    <scope>NUCLEOTIDE SEQUENCE</scope>
</reference>
<gene>
    <name evidence="3" type="ORF">PAPOLLO_LOCUS7576</name>
</gene>
<comment type="caution">
    <text evidence="3">The sequence shown here is derived from an EMBL/GenBank/DDBJ whole genome shotgun (WGS) entry which is preliminary data.</text>
</comment>
<name>A0A8S3WL83_PARAO</name>